<dbReference type="GO" id="GO:0043565">
    <property type="term" value="F:sequence-specific DNA binding"/>
    <property type="evidence" value="ECO:0007669"/>
    <property type="project" value="InterPro"/>
</dbReference>
<dbReference type="Pfam" id="PF20240">
    <property type="entry name" value="DUF6597"/>
    <property type="match status" value="1"/>
</dbReference>
<evidence type="ECO:0000256" key="2">
    <source>
        <dbReference type="ARBA" id="ARBA00023163"/>
    </source>
</evidence>
<evidence type="ECO:0000313" key="5">
    <source>
        <dbReference type="Proteomes" id="UP000182248"/>
    </source>
</evidence>
<dbReference type="Proteomes" id="UP000182248">
    <property type="component" value="Unassembled WGS sequence"/>
</dbReference>
<dbReference type="SMART" id="SM00342">
    <property type="entry name" value="HTH_ARAC"/>
    <property type="match status" value="1"/>
</dbReference>
<evidence type="ECO:0000313" key="4">
    <source>
        <dbReference type="EMBL" id="SFW12092.1"/>
    </source>
</evidence>
<dbReference type="InterPro" id="IPR018060">
    <property type="entry name" value="HTH_AraC"/>
</dbReference>
<dbReference type="RefSeq" id="WP_072315327.1">
    <property type="nucleotide sequence ID" value="NZ_FPJE01000001.1"/>
</dbReference>
<dbReference type="InterPro" id="IPR009057">
    <property type="entry name" value="Homeodomain-like_sf"/>
</dbReference>
<reference evidence="4 5" key="1">
    <citation type="submission" date="2016-11" db="EMBL/GenBank/DDBJ databases">
        <authorList>
            <person name="Jaros S."/>
            <person name="Januszkiewicz K."/>
            <person name="Wedrychowicz H."/>
        </authorList>
    </citation>
    <scope>NUCLEOTIDE SEQUENCE [LARGE SCALE GENOMIC DNA]</scope>
    <source>
        <strain evidence="4 5">CGMCC 1.12145</strain>
    </source>
</reference>
<dbReference type="PROSITE" id="PS01124">
    <property type="entry name" value="HTH_ARAC_FAMILY_2"/>
    <property type="match status" value="1"/>
</dbReference>
<dbReference type="OrthoDB" id="511992at2"/>
<dbReference type="EMBL" id="FPJE01000001">
    <property type="protein sequence ID" value="SFW12092.1"/>
    <property type="molecule type" value="Genomic_DNA"/>
</dbReference>
<keyword evidence="1" id="KW-0805">Transcription regulation</keyword>
<name>A0A1K1LMI2_9FLAO</name>
<dbReference type="AlphaFoldDB" id="A0A1K1LMI2"/>
<protein>
    <submittedName>
        <fullName evidence="4">Helix-turn-helix domain-containing protein</fullName>
    </submittedName>
</protein>
<dbReference type="SUPFAM" id="SSF46689">
    <property type="entry name" value="Homeodomain-like"/>
    <property type="match status" value="1"/>
</dbReference>
<evidence type="ECO:0000259" key="3">
    <source>
        <dbReference type="PROSITE" id="PS01124"/>
    </source>
</evidence>
<dbReference type="InterPro" id="IPR046532">
    <property type="entry name" value="DUF6597"/>
</dbReference>
<dbReference type="GO" id="GO:0003700">
    <property type="term" value="F:DNA-binding transcription factor activity"/>
    <property type="evidence" value="ECO:0007669"/>
    <property type="project" value="InterPro"/>
</dbReference>
<dbReference type="STRING" id="1150368.SAMN02927921_00083"/>
<keyword evidence="2" id="KW-0804">Transcription</keyword>
<dbReference type="Gene3D" id="1.10.10.60">
    <property type="entry name" value="Homeodomain-like"/>
    <property type="match status" value="1"/>
</dbReference>
<gene>
    <name evidence="4" type="ORF">SAMN02927921_00083</name>
</gene>
<proteinExistence type="predicted"/>
<dbReference type="Pfam" id="PF12833">
    <property type="entry name" value="HTH_18"/>
    <property type="match status" value="1"/>
</dbReference>
<accession>A0A1K1LMI2</accession>
<feature type="domain" description="HTH araC/xylS-type" evidence="3">
    <location>
        <begin position="197"/>
        <end position="272"/>
    </location>
</feature>
<organism evidence="4 5">
    <name type="scientific">Sinomicrobium oceani</name>
    <dbReference type="NCBI Taxonomy" id="1150368"/>
    <lineage>
        <taxon>Bacteria</taxon>
        <taxon>Pseudomonadati</taxon>
        <taxon>Bacteroidota</taxon>
        <taxon>Flavobacteriia</taxon>
        <taxon>Flavobacteriales</taxon>
        <taxon>Flavobacteriaceae</taxon>
        <taxon>Sinomicrobium</taxon>
    </lineage>
</organism>
<sequence>MIRNIPDIRKNFTPLQPFAGQYGEGVCYNELFPHHDLSGLIYCYWELKTIAPLKTLFQYKVVADACTDIFFETENPEQLFVMGFSTGYTEFPLGYRFRYMGIRFLPSVFPLLFRVDGQELAGKVTVLGDVLPGIFKSLVQYMPETASFTEYACFFDARFREITTGLMPAIDGRFFNALDIILRKRGGLRLQDELDTGISPRQLRRLFGFYMGSTPKAFSKVVRFQYGLQTGLARSVGEDPMFFYDAGYYDQSHFIREFRQMYGCTPADVMKEK</sequence>
<keyword evidence="5" id="KW-1185">Reference proteome</keyword>
<evidence type="ECO:0000256" key="1">
    <source>
        <dbReference type="ARBA" id="ARBA00023015"/>
    </source>
</evidence>